<organism evidence="6 7">
    <name type="scientific">Chelativorans salis</name>
    <dbReference type="NCBI Taxonomy" id="2978478"/>
    <lineage>
        <taxon>Bacteria</taxon>
        <taxon>Pseudomonadati</taxon>
        <taxon>Pseudomonadota</taxon>
        <taxon>Alphaproteobacteria</taxon>
        <taxon>Hyphomicrobiales</taxon>
        <taxon>Phyllobacteriaceae</taxon>
        <taxon>Chelativorans</taxon>
    </lineage>
</organism>
<feature type="domain" description="HTH rpiR-type" evidence="4">
    <location>
        <begin position="4"/>
        <end position="80"/>
    </location>
</feature>
<dbReference type="CDD" id="cd05013">
    <property type="entry name" value="SIS_RpiR"/>
    <property type="match status" value="1"/>
</dbReference>
<evidence type="ECO:0000259" key="5">
    <source>
        <dbReference type="PROSITE" id="PS51464"/>
    </source>
</evidence>
<dbReference type="Pfam" id="PF01418">
    <property type="entry name" value="HTH_6"/>
    <property type="match status" value="1"/>
</dbReference>
<keyword evidence="3" id="KW-0804">Transcription</keyword>
<keyword evidence="1" id="KW-0805">Transcription regulation</keyword>
<evidence type="ECO:0000256" key="2">
    <source>
        <dbReference type="ARBA" id="ARBA00023125"/>
    </source>
</evidence>
<dbReference type="PANTHER" id="PTHR30514">
    <property type="entry name" value="GLUCOKINASE"/>
    <property type="match status" value="1"/>
</dbReference>
<dbReference type="InterPro" id="IPR000281">
    <property type="entry name" value="HTH_RpiR"/>
</dbReference>
<dbReference type="SUPFAM" id="SSF53697">
    <property type="entry name" value="SIS domain"/>
    <property type="match status" value="1"/>
</dbReference>
<feature type="domain" description="SIS" evidence="5">
    <location>
        <begin position="129"/>
        <end position="266"/>
    </location>
</feature>
<dbReference type="Pfam" id="PF01380">
    <property type="entry name" value="SIS"/>
    <property type="match status" value="1"/>
</dbReference>
<name>A0ABT2LT92_9HYPH</name>
<dbReference type="InterPro" id="IPR001347">
    <property type="entry name" value="SIS_dom"/>
</dbReference>
<keyword evidence="2" id="KW-0238">DNA-binding</keyword>
<dbReference type="PROSITE" id="PS51071">
    <property type="entry name" value="HTH_RPIR"/>
    <property type="match status" value="1"/>
</dbReference>
<dbReference type="SUPFAM" id="SSF46689">
    <property type="entry name" value="Homeodomain-like"/>
    <property type="match status" value="1"/>
</dbReference>
<dbReference type="RefSeq" id="WP_260905064.1">
    <property type="nucleotide sequence ID" value="NZ_JAOCZP010000005.1"/>
</dbReference>
<dbReference type="InterPro" id="IPR009057">
    <property type="entry name" value="Homeodomain-like_sf"/>
</dbReference>
<dbReference type="Proteomes" id="UP001320831">
    <property type="component" value="Unassembled WGS sequence"/>
</dbReference>
<gene>
    <name evidence="6" type="ORF">N5A92_17570</name>
</gene>
<reference evidence="6 7" key="1">
    <citation type="submission" date="2022-09" db="EMBL/GenBank/DDBJ databases">
        <title>Chelativorans salina sp. nov., a novel slightly halophilic bacterium isolated from a saline lake sediment enrichment.</title>
        <authorList>
            <person name="Gao L."/>
            <person name="Fang B.-Z."/>
            <person name="Li W.-J."/>
        </authorList>
    </citation>
    <scope>NUCLEOTIDE SEQUENCE [LARGE SCALE GENOMIC DNA]</scope>
    <source>
        <strain evidence="6 7">EGI FJ00035</strain>
    </source>
</reference>
<dbReference type="InterPro" id="IPR046348">
    <property type="entry name" value="SIS_dom_sf"/>
</dbReference>
<dbReference type="PROSITE" id="PS51464">
    <property type="entry name" value="SIS"/>
    <property type="match status" value="1"/>
</dbReference>
<evidence type="ECO:0000313" key="7">
    <source>
        <dbReference type="Proteomes" id="UP001320831"/>
    </source>
</evidence>
<sequence>MKQGPLAELLLERFDSMPPQLQMASRFVLDHPDDVALMSMREQANRAGVSHSTMMRLARSLGLNSYEEMRALYARGLREAHRNFEVPGLSEGEDAEQGGFSLVGRMSDTLAAQVARFGDYGAARQLMAAADVLAGGRRLFCLGLRSEHAVAHHFNQTLSLFDEQATLLDAVGGTGIDNLGQGGSGDVMLAVGVEPYTRATVEIARQAAAFDIAVVAITDSQVSPLARIARQSIIVTTHSLVGFQSLVSAMAAAEILAALVAARRGIDVEQALQEAKARLSALDVYWSS</sequence>
<accession>A0ABT2LT92</accession>
<evidence type="ECO:0000256" key="3">
    <source>
        <dbReference type="ARBA" id="ARBA00023163"/>
    </source>
</evidence>
<dbReference type="InterPro" id="IPR036388">
    <property type="entry name" value="WH-like_DNA-bd_sf"/>
</dbReference>
<proteinExistence type="predicted"/>
<keyword evidence="7" id="KW-1185">Reference proteome</keyword>
<comment type="caution">
    <text evidence="6">The sequence shown here is derived from an EMBL/GenBank/DDBJ whole genome shotgun (WGS) entry which is preliminary data.</text>
</comment>
<dbReference type="Gene3D" id="1.10.10.10">
    <property type="entry name" value="Winged helix-like DNA-binding domain superfamily/Winged helix DNA-binding domain"/>
    <property type="match status" value="1"/>
</dbReference>
<evidence type="ECO:0000313" key="6">
    <source>
        <dbReference type="EMBL" id="MCT7376843.1"/>
    </source>
</evidence>
<dbReference type="InterPro" id="IPR035472">
    <property type="entry name" value="RpiR-like_SIS"/>
</dbReference>
<dbReference type="EMBL" id="JAOCZP010000005">
    <property type="protein sequence ID" value="MCT7376843.1"/>
    <property type="molecule type" value="Genomic_DNA"/>
</dbReference>
<dbReference type="PANTHER" id="PTHR30514:SF18">
    <property type="entry name" value="RPIR-FAMILY TRANSCRIPTIONAL REGULATOR"/>
    <property type="match status" value="1"/>
</dbReference>
<dbReference type="Gene3D" id="3.40.50.10490">
    <property type="entry name" value="Glucose-6-phosphate isomerase like protein, domain 1"/>
    <property type="match status" value="1"/>
</dbReference>
<dbReference type="InterPro" id="IPR047640">
    <property type="entry name" value="RpiR-like"/>
</dbReference>
<evidence type="ECO:0000259" key="4">
    <source>
        <dbReference type="PROSITE" id="PS51071"/>
    </source>
</evidence>
<protein>
    <submittedName>
        <fullName evidence="6">MurR/RpiR family transcriptional regulator</fullName>
    </submittedName>
</protein>
<evidence type="ECO:0000256" key="1">
    <source>
        <dbReference type="ARBA" id="ARBA00023015"/>
    </source>
</evidence>